<proteinExistence type="inferred from homology"/>
<comment type="similarity">
    <text evidence="3 12">Belongs to the cytidine and deoxycytidylate deaminase family.</text>
</comment>
<keyword evidence="6 12" id="KW-0479">Metal-binding</keyword>
<dbReference type="Gene3D" id="3.40.140.10">
    <property type="entry name" value="Cytidine Deaminase, domain 2"/>
    <property type="match status" value="1"/>
</dbReference>
<name>A0ABX2JEW1_9SPHN</name>
<keyword evidence="8 12" id="KW-0862">Zinc</keyword>
<evidence type="ECO:0000256" key="8">
    <source>
        <dbReference type="ARBA" id="ARBA00022833"/>
    </source>
</evidence>
<sequence>MSDEAIRLIAAARVAARHAHAPYSRFAVGAAVLLTDGSVVTGANVENASYGLSLCAETVAIASVSAQGRLRDVVAVGVIGGVMDAAGHATGHDPVRPCGRCRQVINEASQLGQRDVRVHCAAAEGEATASYHLSELLPEAFGPADLGIG</sequence>
<dbReference type="Pfam" id="PF00383">
    <property type="entry name" value="dCMP_cyt_deam_1"/>
    <property type="match status" value="1"/>
</dbReference>
<comment type="catalytic activity">
    <reaction evidence="11 12">
        <text>cytidine + H2O + H(+) = uridine + NH4(+)</text>
        <dbReference type="Rhea" id="RHEA:16069"/>
        <dbReference type="ChEBI" id="CHEBI:15377"/>
        <dbReference type="ChEBI" id="CHEBI:15378"/>
        <dbReference type="ChEBI" id="CHEBI:16704"/>
        <dbReference type="ChEBI" id="CHEBI:17562"/>
        <dbReference type="ChEBI" id="CHEBI:28938"/>
        <dbReference type="EC" id="3.5.4.5"/>
    </reaction>
</comment>
<dbReference type="InterPro" id="IPR016193">
    <property type="entry name" value="Cytidine_deaminase-like"/>
</dbReference>
<dbReference type="NCBIfam" id="TIGR01354">
    <property type="entry name" value="cyt_deam_tetra"/>
    <property type="match status" value="1"/>
</dbReference>
<evidence type="ECO:0000256" key="7">
    <source>
        <dbReference type="ARBA" id="ARBA00022801"/>
    </source>
</evidence>
<evidence type="ECO:0000256" key="10">
    <source>
        <dbReference type="ARBA" id="ARBA00049252"/>
    </source>
</evidence>
<evidence type="ECO:0000256" key="1">
    <source>
        <dbReference type="ARBA" id="ARBA00001947"/>
    </source>
</evidence>
<dbReference type="EC" id="3.5.4.5" evidence="4 12"/>
<dbReference type="PANTHER" id="PTHR11644:SF2">
    <property type="entry name" value="CYTIDINE DEAMINASE"/>
    <property type="match status" value="1"/>
</dbReference>
<dbReference type="InterPro" id="IPR006262">
    <property type="entry name" value="Cyt_deam_tetra"/>
</dbReference>
<dbReference type="GO" id="GO:0004126">
    <property type="term" value="F:cytidine deaminase activity"/>
    <property type="evidence" value="ECO:0007669"/>
    <property type="project" value="UniProtKB-EC"/>
</dbReference>
<comment type="cofactor">
    <cofactor evidence="1 12">
        <name>Zn(2+)</name>
        <dbReference type="ChEBI" id="CHEBI:29105"/>
    </cofactor>
</comment>
<dbReference type="NCBIfam" id="NF004064">
    <property type="entry name" value="PRK05578.1"/>
    <property type="match status" value="1"/>
</dbReference>
<keyword evidence="7 12" id="KW-0378">Hydrolase</keyword>
<dbReference type="PROSITE" id="PS51747">
    <property type="entry name" value="CYT_DCMP_DEAMINASES_2"/>
    <property type="match status" value="1"/>
</dbReference>
<dbReference type="RefSeq" id="WP_174192256.1">
    <property type="nucleotide sequence ID" value="NZ_JABULH010000001.1"/>
</dbReference>
<evidence type="ECO:0000259" key="13">
    <source>
        <dbReference type="PROSITE" id="PS51747"/>
    </source>
</evidence>
<comment type="caution">
    <text evidence="14">The sequence shown here is derived from an EMBL/GenBank/DDBJ whole genome shotgun (WGS) entry which is preliminary data.</text>
</comment>
<gene>
    <name evidence="14" type="ORF">HRV97_03415</name>
</gene>
<keyword evidence="15" id="KW-1185">Reference proteome</keyword>
<evidence type="ECO:0000256" key="9">
    <source>
        <dbReference type="ARBA" id="ARBA00032005"/>
    </source>
</evidence>
<dbReference type="EMBL" id="JABULH010000001">
    <property type="protein sequence ID" value="NTS64209.1"/>
    <property type="molecule type" value="Genomic_DNA"/>
</dbReference>
<evidence type="ECO:0000256" key="12">
    <source>
        <dbReference type="RuleBase" id="RU364006"/>
    </source>
</evidence>
<comment type="catalytic activity">
    <reaction evidence="10 12">
        <text>2'-deoxycytidine + H2O + H(+) = 2'-deoxyuridine + NH4(+)</text>
        <dbReference type="Rhea" id="RHEA:13433"/>
        <dbReference type="ChEBI" id="CHEBI:15377"/>
        <dbReference type="ChEBI" id="CHEBI:15378"/>
        <dbReference type="ChEBI" id="CHEBI:15698"/>
        <dbReference type="ChEBI" id="CHEBI:16450"/>
        <dbReference type="ChEBI" id="CHEBI:28938"/>
        <dbReference type="EC" id="3.5.4.5"/>
    </reaction>
</comment>
<accession>A0ABX2JEW1</accession>
<reference evidence="14 15" key="1">
    <citation type="submission" date="2020-06" db="EMBL/GenBank/DDBJ databases">
        <title>Sphingomonas hominis sp. nov., a member of the Sphingomonas, isolated from the hair of a 22-year-old girl.</title>
        <authorList>
            <person name="Zhang D.-F."/>
            <person name="Cui X.-W."/>
        </authorList>
    </citation>
    <scope>NUCLEOTIDE SEQUENCE [LARGE SCALE GENOMIC DNA]</scope>
    <source>
        <strain evidence="14 15">HHU CXW</strain>
    </source>
</reference>
<dbReference type="Proteomes" id="UP000621447">
    <property type="component" value="Unassembled WGS sequence"/>
</dbReference>
<evidence type="ECO:0000313" key="15">
    <source>
        <dbReference type="Proteomes" id="UP000621447"/>
    </source>
</evidence>
<protein>
    <recommendedName>
        <fullName evidence="5 12">Cytidine deaminase</fullName>
        <ecNumber evidence="4 12">3.5.4.5</ecNumber>
    </recommendedName>
    <alternativeName>
        <fullName evidence="9 12">Cytidine aminohydrolase</fullName>
    </alternativeName>
</protein>
<dbReference type="InterPro" id="IPR050202">
    <property type="entry name" value="Cyt/Deoxycyt_deaminase"/>
</dbReference>
<evidence type="ECO:0000256" key="2">
    <source>
        <dbReference type="ARBA" id="ARBA00003949"/>
    </source>
</evidence>
<dbReference type="CDD" id="cd01283">
    <property type="entry name" value="cytidine_deaminase"/>
    <property type="match status" value="1"/>
</dbReference>
<feature type="domain" description="CMP/dCMP-type deaminase" evidence="13">
    <location>
        <begin position="3"/>
        <end position="144"/>
    </location>
</feature>
<dbReference type="SUPFAM" id="SSF53927">
    <property type="entry name" value="Cytidine deaminase-like"/>
    <property type="match status" value="1"/>
</dbReference>
<evidence type="ECO:0000256" key="3">
    <source>
        <dbReference type="ARBA" id="ARBA00006576"/>
    </source>
</evidence>
<dbReference type="InterPro" id="IPR002125">
    <property type="entry name" value="CMP_dCMP_dom"/>
</dbReference>
<evidence type="ECO:0000256" key="11">
    <source>
        <dbReference type="ARBA" id="ARBA00049558"/>
    </source>
</evidence>
<comment type="function">
    <text evidence="2 12">This enzyme scavenges exogenous and endogenous cytidine and 2'-deoxycytidine for UMP synthesis.</text>
</comment>
<evidence type="ECO:0000256" key="6">
    <source>
        <dbReference type="ARBA" id="ARBA00022723"/>
    </source>
</evidence>
<evidence type="ECO:0000256" key="4">
    <source>
        <dbReference type="ARBA" id="ARBA00012783"/>
    </source>
</evidence>
<evidence type="ECO:0000313" key="14">
    <source>
        <dbReference type="EMBL" id="NTS64209.1"/>
    </source>
</evidence>
<dbReference type="PANTHER" id="PTHR11644">
    <property type="entry name" value="CYTIDINE DEAMINASE"/>
    <property type="match status" value="1"/>
</dbReference>
<evidence type="ECO:0000256" key="5">
    <source>
        <dbReference type="ARBA" id="ARBA00018266"/>
    </source>
</evidence>
<organism evidence="14 15">
    <name type="scientific">Sphingomonas hominis</name>
    <dbReference type="NCBI Taxonomy" id="2741495"/>
    <lineage>
        <taxon>Bacteria</taxon>
        <taxon>Pseudomonadati</taxon>
        <taxon>Pseudomonadota</taxon>
        <taxon>Alphaproteobacteria</taxon>
        <taxon>Sphingomonadales</taxon>
        <taxon>Sphingomonadaceae</taxon>
        <taxon>Sphingomonas</taxon>
    </lineage>
</organism>